<dbReference type="SMART" id="SM00060">
    <property type="entry name" value="FN3"/>
    <property type="match status" value="5"/>
</dbReference>
<accession>A0A0A2MCR8</accession>
<evidence type="ECO:0000313" key="3">
    <source>
        <dbReference type="Proteomes" id="UP000030152"/>
    </source>
</evidence>
<dbReference type="EMBL" id="JRLX01000014">
    <property type="protein sequence ID" value="KGO86075.1"/>
    <property type="molecule type" value="Genomic_DNA"/>
</dbReference>
<keyword evidence="3" id="KW-1185">Reference proteome</keyword>
<dbReference type="InterPro" id="IPR045474">
    <property type="entry name" value="GEVED"/>
</dbReference>
<dbReference type="SUPFAM" id="SSF49265">
    <property type="entry name" value="Fibronectin type III"/>
    <property type="match status" value="3"/>
</dbReference>
<dbReference type="InterPro" id="IPR044023">
    <property type="entry name" value="Ig_7"/>
</dbReference>
<dbReference type="Pfam" id="PF19081">
    <property type="entry name" value="Ig_7"/>
    <property type="match status" value="13"/>
</dbReference>
<evidence type="ECO:0000259" key="1">
    <source>
        <dbReference type="PROSITE" id="PS50853"/>
    </source>
</evidence>
<feature type="non-terminal residue" evidence="2">
    <location>
        <position position="2189"/>
    </location>
</feature>
<dbReference type="PROSITE" id="PS50853">
    <property type="entry name" value="FN3"/>
    <property type="match status" value="4"/>
</dbReference>
<comment type="caution">
    <text evidence="2">The sequence shown here is derived from an EMBL/GenBank/DDBJ whole genome shotgun (WGS) entry which is preliminary data.</text>
</comment>
<dbReference type="CDD" id="cd00063">
    <property type="entry name" value="FN3"/>
    <property type="match status" value="1"/>
</dbReference>
<dbReference type="Pfam" id="PF20009">
    <property type="entry name" value="GEVED"/>
    <property type="match status" value="3"/>
</dbReference>
<gene>
    <name evidence="2" type="ORF">Q765_13530</name>
</gene>
<sequence length="2189" mass="225008">MLSSICFYGQTCSIPRNITATTVTASTANLSWTAPATGTPTGYQYSVTTSASPPSSGTATTATSITGYSITAGTTYYVHVRTNCSGTYSNWSTYIFYSGHCRPVPVNALGNGITNVTLGTINNTTTSETGNYGNYTSQVVNVGQGSTQTFSVTFDYSGYNYNTIIWVDWNNDYDFDDSGETLYTGTSTNNYPSVLSGSFNVPSSASLGNHRLRVGSAYYYTPSPCYSGDYGAFEDYTVNVTATCNPPTNPTVTTPTTTTANLSWTAPSTGSPTNYQYAVTTSATPPATGTTTTATSINNYSLSTEGVYYLHVRSNCSSTYSSWATATFSSGYCRPAPTNTIGYGITNVTLGSINNTTNWESGNYGNYTSQIANLGQGSTQTFNITFDYSGYNYNTKIWVDWNNDLDFDDAGETIYTGTSQQTYPAVISGSFTVPATAALGNHRLRIGTAYFYTPTPCYNGEYGSYEDYTVNITTPCNAPTNVAATATSTTRANFSWSAPSTGSPTNYQYAVTTSATPPATGTTTTATSISNYAVSSGSYYLHVRSNCSGTFSDWVSLSFTTGLCTPVPQYSLGQGITNVTLGTINNTTGAESANYGNYSSQIANVGQGSTQTFSVTFNYTGYSYNTVVWVDWNNDLDFDDAGEVVYTGTSDANLYPVALLTGSFTVPAAAALGNYRLRVGTTYYSYTPTPCYTGEYGSYEDYTLNVTAPCTAPTAPSVANPTTNSVDISWTAPATGTPTNYQYAVTTSPNPPSTGSSATSTAVTSYSVTPGGMYYLHVRSNCSGTYSNWVTSAPFQAGGLQGDSCATAIDLNTLTSPYSSSTVNAYNNFASPCYGDTSSPDLIYYINVPVGGTLTINQTYASFSAVNYIGYGGACPGETQINCFYQNSGTGTGTANVWTNNTGSDQTVYWVEEGYYGSGSFTLTWSLNVPCGLPSGVVGSATSAIAANLTWAAPTSNTPSGYQYAVTTSATPPSTGTATSATTVTGYTITSGVTYYLHVRSTCSGSNSAWVTSAGFTSVASGDTCSTSIDLSTLTSPYSSSTTAATNNYTFGCGGEGNDQVYFINVPNNATLTIGQSVNSYDSVIYVGYGGTCPGTTEISCFDEDDTDVVTWTNTTGSTKKVFWVQDGFYPGGGDFTLVWSLSTDVPCATPAPTASSQTLCNGATVANLTATGTILKWYAATTGGTALATSTSLATGTYYVSQTLNNCEGARAAVAVTINTTPAPTASAQSFCNGATLSNLTAVGTGLQWYTAANGGTALPGTTVLTTRSYYVSQTLNNCESARTAVTVTINVTPAPTASEQAFCSSATVVNLVATGSGLKWYSSATGETALLATTPLATGSYYVSQTINSCESARTQVPVFVTTIAAPAASAQSLCNGATVANLTATGTNLKWYADATGGTALTSSTALNGGTYYVSQTVSTCESTRTSVAVTVTNTPPPTASAQSFCNGATVSSLTSTGAGVQWYTAATGGAALTGTTVLTTRTYYVSQTLNSCESARTAVAVTINTTPVPTASAQTYCAGTTAASLTATGTDLQWYSTTTGGAAIAATDVLTTRTYYVSQTLNTCESTRTAVAVTINTTIAPTASAQTFCNGATVSNLVASGTATQWYDVATGGTALTANTTLSTGTYYVSQTLNSCESARTAVAITINTTTTAPTASAQTFCNGATVSSLTATGTALKWYTTATGGVALTATATLATNTYYVSQTLNSCESARVAVAVTINTTPAPAASAQTFCNGATAASLTATGTSLQWYTAATGGTAIASATLLTTRTYYVSQTLNTCEGTRTAVAVTINTTAAPTASAQTFCVGTTVAGLTATGTGLQWYSTATGATALASTTTLATGNYYVSQTLNNCESTRTSVAVTVNTTAAPAASAQTFCNGTTVAGLVASGTSLQWYANATGGTALTATATLATGTYYVSQTLNACESVRTAVTVTINTTATPTASAQAFCNGVNVSSLTANGTDLKWYTAATGGTALATSATLSSGTYYVSQTLNSCESTRTAVAVTVYTTPAPAATAQTFCVGTTVASLTATGTSVQWYSTATSGSALASTTTLATGTYYASQTLNSCEGTRTAIAVTINTTPAPTATAQTFCNGTTAGSLVASGTLLQWYATATGGTALASTDVLATGNYYVTSTLNTCESVRTAVAVTISPVTPAPTASAQTFCAGATLTSLTATGTGLQWY</sequence>
<reference evidence="2 3" key="1">
    <citation type="submission" date="2013-09" db="EMBL/GenBank/DDBJ databases">
        <authorList>
            <person name="Zeng Z."/>
            <person name="Chen C."/>
        </authorList>
    </citation>
    <scope>NUCLEOTIDE SEQUENCE [LARGE SCALE GENOMIC DNA]</scope>
    <source>
        <strain evidence="2 3">WB 3.3-2</strain>
    </source>
</reference>
<dbReference type="InterPro" id="IPR003961">
    <property type="entry name" value="FN3_dom"/>
</dbReference>
<dbReference type="InterPro" id="IPR036116">
    <property type="entry name" value="FN3_sf"/>
</dbReference>
<dbReference type="eggNOG" id="COG5184">
    <property type="taxonomic scope" value="Bacteria"/>
</dbReference>
<dbReference type="Pfam" id="PF00041">
    <property type="entry name" value="fn3"/>
    <property type="match status" value="1"/>
</dbReference>
<dbReference type="eggNOG" id="COG2866">
    <property type="taxonomic scope" value="Bacteria"/>
</dbReference>
<proteinExistence type="predicted"/>
<dbReference type="eggNOG" id="COG3405">
    <property type="taxonomic scope" value="Bacteria"/>
</dbReference>
<name>A0A0A2MCR8_9FLAO</name>
<dbReference type="eggNOG" id="COG1404">
    <property type="taxonomic scope" value="Bacteria"/>
</dbReference>
<feature type="domain" description="Fibronectin type-III" evidence="1">
    <location>
        <begin position="246"/>
        <end position="336"/>
    </location>
</feature>
<evidence type="ECO:0000313" key="2">
    <source>
        <dbReference type="EMBL" id="KGO86075.1"/>
    </source>
</evidence>
<feature type="domain" description="Fibronectin type-III" evidence="1">
    <location>
        <begin position="14"/>
        <end position="104"/>
    </location>
</feature>
<dbReference type="InterPro" id="IPR013783">
    <property type="entry name" value="Ig-like_fold"/>
</dbReference>
<feature type="domain" description="Fibronectin type-III" evidence="1">
    <location>
        <begin position="712"/>
        <end position="800"/>
    </location>
</feature>
<dbReference type="Proteomes" id="UP000030152">
    <property type="component" value="Unassembled WGS sequence"/>
</dbReference>
<protein>
    <recommendedName>
        <fullName evidence="1">Fibronectin type-III domain-containing protein</fullName>
    </recommendedName>
</protein>
<feature type="domain" description="Fibronectin type-III" evidence="1">
    <location>
        <begin position="478"/>
        <end position="568"/>
    </location>
</feature>
<dbReference type="Gene3D" id="2.60.40.10">
    <property type="entry name" value="Immunoglobulins"/>
    <property type="match status" value="3"/>
</dbReference>
<organism evidence="2 3">
    <name type="scientific">Flavobacterium rivuli WB 3.3-2 = DSM 21788</name>
    <dbReference type="NCBI Taxonomy" id="1121895"/>
    <lineage>
        <taxon>Bacteria</taxon>
        <taxon>Pseudomonadati</taxon>
        <taxon>Bacteroidota</taxon>
        <taxon>Flavobacteriia</taxon>
        <taxon>Flavobacteriales</taxon>
        <taxon>Flavobacteriaceae</taxon>
        <taxon>Flavobacterium</taxon>
    </lineage>
</organism>